<feature type="chain" id="PRO_5017404095" description="Secreted protein" evidence="1">
    <location>
        <begin position="18"/>
        <end position="63"/>
    </location>
</feature>
<sequence>MVMLTLGFVLGIPLSHALPTTLHPMLCSPTIFPPPALLGSLTLGPLSMSPTALRTFSSKFPLK</sequence>
<dbReference type="EMBL" id="LXQA010883769">
    <property type="protein sequence ID" value="MCI75485.1"/>
    <property type="molecule type" value="Genomic_DNA"/>
</dbReference>
<proteinExistence type="predicted"/>
<dbReference type="AlphaFoldDB" id="A0A392UUM0"/>
<keyword evidence="1" id="KW-0732">Signal</keyword>
<organism evidence="2 3">
    <name type="scientific">Trifolium medium</name>
    <dbReference type="NCBI Taxonomy" id="97028"/>
    <lineage>
        <taxon>Eukaryota</taxon>
        <taxon>Viridiplantae</taxon>
        <taxon>Streptophyta</taxon>
        <taxon>Embryophyta</taxon>
        <taxon>Tracheophyta</taxon>
        <taxon>Spermatophyta</taxon>
        <taxon>Magnoliopsida</taxon>
        <taxon>eudicotyledons</taxon>
        <taxon>Gunneridae</taxon>
        <taxon>Pentapetalae</taxon>
        <taxon>rosids</taxon>
        <taxon>fabids</taxon>
        <taxon>Fabales</taxon>
        <taxon>Fabaceae</taxon>
        <taxon>Papilionoideae</taxon>
        <taxon>50 kb inversion clade</taxon>
        <taxon>NPAAA clade</taxon>
        <taxon>Hologalegina</taxon>
        <taxon>IRL clade</taxon>
        <taxon>Trifolieae</taxon>
        <taxon>Trifolium</taxon>
    </lineage>
</organism>
<feature type="signal peptide" evidence="1">
    <location>
        <begin position="1"/>
        <end position="17"/>
    </location>
</feature>
<evidence type="ECO:0000313" key="3">
    <source>
        <dbReference type="Proteomes" id="UP000265520"/>
    </source>
</evidence>
<reference evidence="2 3" key="1">
    <citation type="journal article" date="2018" name="Front. Plant Sci.">
        <title>Red Clover (Trifolium pratense) and Zigzag Clover (T. medium) - A Picture of Genomic Similarities and Differences.</title>
        <authorList>
            <person name="Dluhosova J."/>
            <person name="Istvanek J."/>
            <person name="Nedelnik J."/>
            <person name="Repkova J."/>
        </authorList>
    </citation>
    <scope>NUCLEOTIDE SEQUENCE [LARGE SCALE GENOMIC DNA]</scope>
    <source>
        <strain evidence="3">cv. 10/8</strain>
        <tissue evidence="2">Leaf</tissue>
    </source>
</reference>
<accession>A0A392UUM0</accession>
<evidence type="ECO:0008006" key="4">
    <source>
        <dbReference type="Google" id="ProtNLM"/>
    </source>
</evidence>
<evidence type="ECO:0000256" key="1">
    <source>
        <dbReference type="SAM" id="SignalP"/>
    </source>
</evidence>
<protein>
    <recommendedName>
        <fullName evidence="4">Secreted protein</fullName>
    </recommendedName>
</protein>
<dbReference type="Proteomes" id="UP000265520">
    <property type="component" value="Unassembled WGS sequence"/>
</dbReference>
<comment type="caution">
    <text evidence="2">The sequence shown here is derived from an EMBL/GenBank/DDBJ whole genome shotgun (WGS) entry which is preliminary data.</text>
</comment>
<keyword evidence="3" id="KW-1185">Reference proteome</keyword>
<name>A0A392UUM0_9FABA</name>
<feature type="non-terminal residue" evidence="2">
    <location>
        <position position="63"/>
    </location>
</feature>
<evidence type="ECO:0000313" key="2">
    <source>
        <dbReference type="EMBL" id="MCI75485.1"/>
    </source>
</evidence>